<keyword evidence="1" id="KW-0732">Signal</keyword>
<evidence type="ECO:0000256" key="1">
    <source>
        <dbReference type="SAM" id="SignalP"/>
    </source>
</evidence>
<evidence type="ECO:0008006" key="4">
    <source>
        <dbReference type="Google" id="ProtNLM"/>
    </source>
</evidence>
<dbReference type="AlphaFoldDB" id="A0A6I6GJ76"/>
<dbReference type="SUPFAM" id="SSF49464">
    <property type="entry name" value="Carboxypeptidase regulatory domain-like"/>
    <property type="match status" value="1"/>
</dbReference>
<reference evidence="2 3" key="1">
    <citation type="submission" date="2019-11" db="EMBL/GenBank/DDBJ databases">
        <authorList>
            <person name="Im W.T."/>
        </authorList>
    </citation>
    <scope>NUCLEOTIDE SEQUENCE [LARGE SCALE GENOMIC DNA]</scope>
    <source>
        <strain evidence="2 3">SB-02</strain>
    </source>
</reference>
<accession>A0A6I6GJ76</accession>
<evidence type="ECO:0000313" key="3">
    <source>
        <dbReference type="Proteomes" id="UP000426027"/>
    </source>
</evidence>
<keyword evidence="3" id="KW-1185">Reference proteome</keyword>
<organism evidence="2 3">
    <name type="scientific">Phnomibacter ginsenosidimutans</name>
    <dbReference type="NCBI Taxonomy" id="2676868"/>
    <lineage>
        <taxon>Bacteria</taxon>
        <taxon>Pseudomonadati</taxon>
        <taxon>Bacteroidota</taxon>
        <taxon>Chitinophagia</taxon>
        <taxon>Chitinophagales</taxon>
        <taxon>Chitinophagaceae</taxon>
        <taxon>Phnomibacter</taxon>
    </lineage>
</organism>
<proteinExistence type="predicted"/>
<dbReference type="RefSeq" id="WP_157477743.1">
    <property type="nucleotide sequence ID" value="NZ_CP046566.1"/>
</dbReference>
<name>A0A6I6GJ76_9BACT</name>
<feature type="chain" id="PRO_5026115450" description="Carboxypeptidase-like regulatory domain-containing protein" evidence="1">
    <location>
        <begin position="23"/>
        <end position="264"/>
    </location>
</feature>
<gene>
    <name evidence="2" type="ORF">GLV81_06100</name>
</gene>
<dbReference type="Proteomes" id="UP000426027">
    <property type="component" value="Chromosome"/>
</dbReference>
<sequence length="264" mass="30604">MAVLKKLWLQTILLLISATVLGQQPLVQVKGTVYDITRRNPMESVTVMATNGQATMTDTLGHYKIWVRATDSVFFSYQNKVTGKYPVSTIQDTEQFNMALHVQTNNLPPVTVYAKNYKMDSLANRRDYAKYFNYQKPNPLRNINVANGGVGMDPNDIINLFRFRRNRQLLSLQNRLIQEEQDKYIDYRFNRSFVKKVTGMTDDAAVKRFMFKYRPPYDFLAIVNELELGYYIQQCYKKDQGLLPPGVEIYLLGVQNPSLEGRRN</sequence>
<feature type="signal peptide" evidence="1">
    <location>
        <begin position="1"/>
        <end position="22"/>
    </location>
</feature>
<dbReference type="EMBL" id="CP046566">
    <property type="protein sequence ID" value="QGW27718.1"/>
    <property type="molecule type" value="Genomic_DNA"/>
</dbReference>
<dbReference type="KEGG" id="fls:GLV81_06100"/>
<evidence type="ECO:0000313" key="2">
    <source>
        <dbReference type="EMBL" id="QGW27718.1"/>
    </source>
</evidence>
<protein>
    <recommendedName>
        <fullName evidence="4">Carboxypeptidase-like regulatory domain-containing protein</fullName>
    </recommendedName>
</protein>
<dbReference type="InterPro" id="IPR008969">
    <property type="entry name" value="CarboxyPept-like_regulatory"/>
</dbReference>